<gene>
    <name evidence="2" type="ORF">C3K47_15415</name>
</gene>
<name>A0A2S4ZZK2_9SPHI</name>
<accession>A0A2S4ZZK2</accession>
<dbReference type="SUPFAM" id="SSF101898">
    <property type="entry name" value="NHL repeat"/>
    <property type="match status" value="1"/>
</dbReference>
<dbReference type="EMBL" id="PQVF01000011">
    <property type="protein sequence ID" value="POY35447.1"/>
    <property type="molecule type" value="Genomic_DNA"/>
</dbReference>
<keyword evidence="1" id="KW-0472">Membrane</keyword>
<dbReference type="InterPro" id="IPR015943">
    <property type="entry name" value="WD40/YVTN_repeat-like_dom_sf"/>
</dbReference>
<sequence length="376" mass="40113">MKAKTKNSDEKPLVVYGTQMFFLPVTLLLPIFLTLLLTGCTKNDTIMQNTAATPSYQEVDLVMDTVCDGARVDANLSNAWGIAIGPSGAFWIAANHTGKTTIYDRNGNELLAPVNIPFQGAVNGGSPTGVVYNNTSDFLMPGTSQKSLFIYVAEDGTVTAWNAGSSAITVADNSAADAVYKGVAIGTDGADNFLYAANFKGGTIDVFDKTFHEVFGKSFTDPSLPAGFAPFNIQNIDGMLYVAYAKQEEPDKIDDEKGVGNGYVDIFKPDGSLVKRLISGGMLNSPWGMAVAPEGFGLGQNVLLIGNFGDGKINIYDSDGNYKGQLMDGSKVISIDGLWEIVFPKNNVPAGDPNQLFFAAGPDDETHGLFGYIKQR</sequence>
<comment type="caution">
    <text evidence="2">The sequence shown here is derived from an EMBL/GenBank/DDBJ whole genome shotgun (WGS) entry which is preliminary data.</text>
</comment>
<evidence type="ECO:0000256" key="1">
    <source>
        <dbReference type="SAM" id="Phobius"/>
    </source>
</evidence>
<dbReference type="Gene3D" id="2.130.10.10">
    <property type="entry name" value="YVTN repeat-like/Quinoprotein amine dehydrogenase"/>
    <property type="match status" value="1"/>
</dbReference>
<keyword evidence="1" id="KW-1133">Transmembrane helix</keyword>
<dbReference type="OrthoDB" id="581621at2"/>
<reference evidence="2 3" key="1">
    <citation type="submission" date="2018-01" db="EMBL/GenBank/DDBJ databases">
        <authorList>
            <person name="Gaut B.S."/>
            <person name="Morton B.R."/>
            <person name="Clegg M.T."/>
            <person name="Duvall M.R."/>
        </authorList>
    </citation>
    <scope>NUCLEOTIDE SEQUENCE [LARGE SCALE GENOMIC DNA]</scope>
    <source>
        <strain evidence="2 3">HR-AV</strain>
    </source>
</reference>
<proteinExistence type="predicted"/>
<dbReference type="RefSeq" id="WP_103790052.1">
    <property type="nucleotide sequence ID" value="NZ_PQVF01000011.1"/>
</dbReference>
<protein>
    <submittedName>
        <fullName evidence="2">TIGR03118 family protein</fullName>
    </submittedName>
</protein>
<dbReference type="Proteomes" id="UP000236893">
    <property type="component" value="Unassembled WGS sequence"/>
</dbReference>
<keyword evidence="3" id="KW-1185">Reference proteome</keyword>
<evidence type="ECO:0000313" key="3">
    <source>
        <dbReference type="Proteomes" id="UP000236893"/>
    </source>
</evidence>
<dbReference type="AlphaFoldDB" id="A0A2S4ZZK2"/>
<feature type="transmembrane region" description="Helical" evidence="1">
    <location>
        <begin position="21"/>
        <end position="39"/>
    </location>
</feature>
<dbReference type="InterPro" id="IPR017549">
    <property type="entry name" value="APMV_L690"/>
</dbReference>
<keyword evidence="1" id="KW-0812">Transmembrane</keyword>
<organism evidence="2 3">
    <name type="scientific">Solitalea longa</name>
    <dbReference type="NCBI Taxonomy" id="2079460"/>
    <lineage>
        <taxon>Bacteria</taxon>
        <taxon>Pseudomonadati</taxon>
        <taxon>Bacteroidota</taxon>
        <taxon>Sphingobacteriia</taxon>
        <taxon>Sphingobacteriales</taxon>
        <taxon>Sphingobacteriaceae</taxon>
        <taxon>Solitalea</taxon>
    </lineage>
</organism>
<dbReference type="NCBIfam" id="TIGR03118">
    <property type="entry name" value="PEPCTERM_chp_1"/>
    <property type="match status" value="1"/>
</dbReference>
<evidence type="ECO:0000313" key="2">
    <source>
        <dbReference type="EMBL" id="POY35447.1"/>
    </source>
</evidence>